<comment type="caution">
    <text evidence="1">The sequence shown here is derived from an EMBL/GenBank/DDBJ whole genome shotgun (WGS) entry which is preliminary data.</text>
</comment>
<evidence type="ECO:0000313" key="2">
    <source>
        <dbReference type="Proteomes" id="UP000295632"/>
    </source>
</evidence>
<organism evidence="1 2">
    <name type="scientific">Aureibacillus halotolerans</name>
    <dbReference type="NCBI Taxonomy" id="1508390"/>
    <lineage>
        <taxon>Bacteria</taxon>
        <taxon>Bacillati</taxon>
        <taxon>Bacillota</taxon>
        <taxon>Bacilli</taxon>
        <taxon>Bacillales</taxon>
        <taxon>Bacillaceae</taxon>
        <taxon>Aureibacillus</taxon>
    </lineage>
</organism>
<name>A0A4R6UC86_9BACI</name>
<proteinExistence type="predicted"/>
<protein>
    <submittedName>
        <fullName evidence="1">Uncharacterized protein</fullName>
    </submittedName>
</protein>
<dbReference type="Proteomes" id="UP000295632">
    <property type="component" value="Unassembled WGS sequence"/>
</dbReference>
<dbReference type="AlphaFoldDB" id="A0A4R6UC86"/>
<evidence type="ECO:0000313" key="1">
    <source>
        <dbReference type="EMBL" id="TDQ40684.1"/>
    </source>
</evidence>
<gene>
    <name evidence="1" type="ORF">EV213_10525</name>
</gene>
<sequence>MYMPNYQLICRKTAKMNEINVLNIVDIENNRHIMITKIITKITKNE</sequence>
<accession>A0A4R6UC86</accession>
<keyword evidence="2" id="KW-1185">Reference proteome</keyword>
<reference evidence="1 2" key="1">
    <citation type="submission" date="2019-03" db="EMBL/GenBank/DDBJ databases">
        <title>Genomic Encyclopedia of Type Strains, Phase IV (KMG-IV): sequencing the most valuable type-strain genomes for metagenomic binning, comparative biology and taxonomic classification.</title>
        <authorList>
            <person name="Goeker M."/>
        </authorList>
    </citation>
    <scope>NUCLEOTIDE SEQUENCE [LARGE SCALE GENOMIC DNA]</scope>
    <source>
        <strain evidence="1 2">DSM 28697</strain>
    </source>
</reference>
<dbReference type="EMBL" id="SNYJ01000005">
    <property type="protein sequence ID" value="TDQ40684.1"/>
    <property type="molecule type" value="Genomic_DNA"/>
</dbReference>